<sequence>MDGGMEGMLSGRDKLLKDVFAYDMRDDKSTLDGASVGEVRRIFYQWAQSVAGDSTMPKYRLCIMVDKEVLDSVMQDAYSRDDDGSCQYVKLINGEHVEHRPEEDEDEWEAVDSCTAWGLGWMRQSFRNLFPSAYRVLMNRSWDVEYCRPPKVRED</sequence>
<dbReference type="GeneID" id="68297051"/>
<evidence type="ECO:0000313" key="2">
    <source>
        <dbReference type="Proteomes" id="UP000825890"/>
    </source>
</evidence>
<dbReference type="AlphaFoldDB" id="A0A9P3CYJ5"/>
<organism evidence="1 2">
    <name type="scientific">Cercospora kikuchii</name>
    <dbReference type="NCBI Taxonomy" id="84275"/>
    <lineage>
        <taxon>Eukaryota</taxon>
        <taxon>Fungi</taxon>
        <taxon>Dikarya</taxon>
        <taxon>Ascomycota</taxon>
        <taxon>Pezizomycotina</taxon>
        <taxon>Dothideomycetes</taxon>
        <taxon>Dothideomycetidae</taxon>
        <taxon>Mycosphaerellales</taxon>
        <taxon>Mycosphaerellaceae</taxon>
        <taxon>Cercospora</taxon>
    </lineage>
</organism>
<dbReference type="EMBL" id="BOLY01000008">
    <property type="protein sequence ID" value="GIZ48415.1"/>
    <property type="molecule type" value="Genomic_DNA"/>
</dbReference>
<reference evidence="1 2" key="1">
    <citation type="submission" date="2021-01" db="EMBL/GenBank/DDBJ databases">
        <title>Cercospora kikuchii MAFF 305040 whole genome shotgun sequence.</title>
        <authorList>
            <person name="Kashiwa T."/>
            <person name="Suzuki T."/>
        </authorList>
    </citation>
    <scope>NUCLEOTIDE SEQUENCE [LARGE SCALE GENOMIC DNA]</scope>
    <source>
        <strain evidence="1 2">MAFF 305040</strain>
    </source>
</reference>
<name>A0A9P3CYJ5_9PEZI</name>
<protein>
    <submittedName>
        <fullName evidence="1">Uncharacterized protein</fullName>
    </submittedName>
</protein>
<dbReference type="Proteomes" id="UP000825890">
    <property type="component" value="Unassembled WGS sequence"/>
</dbReference>
<dbReference type="RefSeq" id="XP_044662902.1">
    <property type="nucleotide sequence ID" value="XM_044806967.1"/>
</dbReference>
<keyword evidence="2" id="KW-1185">Reference proteome</keyword>
<dbReference type="OrthoDB" id="3625985at2759"/>
<evidence type="ECO:0000313" key="1">
    <source>
        <dbReference type="EMBL" id="GIZ48415.1"/>
    </source>
</evidence>
<accession>A0A9P3CYJ5</accession>
<gene>
    <name evidence="1" type="ORF">CKM354_001147600</name>
</gene>
<comment type="caution">
    <text evidence="1">The sequence shown here is derived from an EMBL/GenBank/DDBJ whole genome shotgun (WGS) entry which is preliminary data.</text>
</comment>
<proteinExistence type="predicted"/>